<protein>
    <submittedName>
        <fullName evidence="2">PilN domain-containing protein</fullName>
    </submittedName>
</protein>
<evidence type="ECO:0000313" key="2">
    <source>
        <dbReference type="EMBL" id="MEZ0163695.1"/>
    </source>
</evidence>
<sequence>MSFQTLEAVATRQRTVRVDLLPPEIAAARRSRGVRAGLGAALLLVVVAAGAGYAITLGHVDEANAALSVEQSRTPGLQAAQEPYAEVPKVYAQLAELQAVKESVTANDVAWYRHVDDLTAAAPAGTAFTSVVFALNDASQTVAAGSTDPLAVDGIGTLSVNGQTSSQAAVADWMDGISRTTGLTDARLSSSTLDPQTGLVSFTTTATVTADALSHRQ</sequence>
<keyword evidence="3" id="KW-1185">Reference proteome</keyword>
<feature type="transmembrane region" description="Helical" evidence="1">
    <location>
        <begin position="36"/>
        <end position="55"/>
    </location>
</feature>
<name>A0ABV4GWK5_9ACTN</name>
<organism evidence="2 3">
    <name type="scientific">Kineococcus halophytocola</name>
    <dbReference type="NCBI Taxonomy" id="3234027"/>
    <lineage>
        <taxon>Bacteria</taxon>
        <taxon>Bacillati</taxon>
        <taxon>Actinomycetota</taxon>
        <taxon>Actinomycetes</taxon>
        <taxon>Kineosporiales</taxon>
        <taxon>Kineosporiaceae</taxon>
        <taxon>Kineococcus</taxon>
    </lineage>
</organism>
<evidence type="ECO:0000256" key="1">
    <source>
        <dbReference type="SAM" id="Phobius"/>
    </source>
</evidence>
<dbReference type="Proteomes" id="UP001565927">
    <property type="component" value="Unassembled WGS sequence"/>
</dbReference>
<keyword evidence="1" id="KW-0812">Transmembrane</keyword>
<keyword evidence="1" id="KW-0472">Membrane</keyword>
<reference evidence="2 3" key="1">
    <citation type="submission" date="2024-07" db="EMBL/GenBank/DDBJ databases">
        <authorList>
            <person name="Thanompreechachai J."/>
            <person name="Duangmal K."/>
        </authorList>
    </citation>
    <scope>NUCLEOTIDE SEQUENCE [LARGE SCALE GENOMIC DNA]</scope>
    <source>
        <strain evidence="2 3">LSe6-4</strain>
    </source>
</reference>
<evidence type="ECO:0000313" key="3">
    <source>
        <dbReference type="Proteomes" id="UP001565927"/>
    </source>
</evidence>
<keyword evidence="1" id="KW-1133">Transmembrane helix</keyword>
<dbReference type="EMBL" id="JBGFTU010000002">
    <property type="protein sequence ID" value="MEZ0163695.1"/>
    <property type="molecule type" value="Genomic_DNA"/>
</dbReference>
<proteinExistence type="predicted"/>
<accession>A0ABV4GWK5</accession>
<gene>
    <name evidence="2" type="ORF">AB2L27_02815</name>
</gene>
<dbReference type="RefSeq" id="WP_370439944.1">
    <property type="nucleotide sequence ID" value="NZ_JBGFTU010000002.1"/>
</dbReference>
<dbReference type="InterPro" id="IPR007813">
    <property type="entry name" value="PilN"/>
</dbReference>
<comment type="caution">
    <text evidence="2">The sequence shown here is derived from an EMBL/GenBank/DDBJ whole genome shotgun (WGS) entry which is preliminary data.</text>
</comment>
<dbReference type="Pfam" id="PF05137">
    <property type="entry name" value="PilN"/>
    <property type="match status" value="1"/>
</dbReference>